<organism evidence="2 3">
    <name type="scientific">Massilia eurypsychrophila</name>
    <dbReference type="NCBI Taxonomy" id="1485217"/>
    <lineage>
        <taxon>Bacteria</taxon>
        <taxon>Pseudomonadati</taxon>
        <taxon>Pseudomonadota</taxon>
        <taxon>Betaproteobacteria</taxon>
        <taxon>Burkholderiales</taxon>
        <taxon>Oxalobacteraceae</taxon>
        <taxon>Telluria group</taxon>
        <taxon>Massilia</taxon>
    </lineage>
</organism>
<gene>
    <name evidence="2" type="ORF">CR105_23135</name>
</gene>
<dbReference type="RefSeq" id="WP_099792653.1">
    <property type="nucleotide sequence ID" value="NZ_JBHLYV010000088.1"/>
</dbReference>
<dbReference type="Proteomes" id="UP000230390">
    <property type="component" value="Unassembled WGS sequence"/>
</dbReference>
<keyword evidence="1" id="KW-0472">Membrane</keyword>
<keyword evidence="1" id="KW-0812">Transmembrane</keyword>
<keyword evidence="1" id="KW-1133">Transmembrane helix</keyword>
<reference evidence="2 3" key="1">
    <citation type="submission" date="2017-10" db="EMBL/GenBank/DDBJ databases">
        <title>Massilia psychrophilum sp. nov., a novel purple-pigmented bacterium isolated from Tianshan glacier, Xinjiang Municipality, China.</title>
        <authorList>
            <person name="Wang H."/>
        </authorList>
    </citation>
    <scope>NUCLEOTIDE SEQUENCE [LARGE SCALE GENOMIC DNA]</scope>
    <source>
        <strain evidence="2 3">JCM 30074</strain>
    </source>
</reference>
<evidence type="ECO:0000313" key="3">
    <source>
        <dbReference type="Proteomes" id="UP000230390"/>
    </source>
</evidence>
<dbReference type="AlphaFoldDB" id="A0A2G8TAB3"/>
<keyword evidence="3" id="KW-1185">Reference proteome</keyword>
<feature type="transmembrane region" description="Helical" evidence="1">
    <location>
        <begin position="131"/>
        <end position="155"/>
    </location>
</feature>
<comment type="caution">
    <text evidence="2">The sequence shown here is derived from an EMBL/GenBank/DDBJ whole genome shotgun (WGS) entry which is preliminary data.</text>
</comment>
<sequence length="156" mass="16704">MDIQRLQNQVFERTGIRIDAVDPVFTVVALNEAVFEELMRAYEEAQAKSNGELDERIGSLVVLHRNLVAAGKDLTERADQAHLNSALKAAADAKADIMTAARQAVSAEMEKAVALLAKATEEARANGRRGWGVAIVQAAIGGIVAAMIVLAVLQIK</sequence>
<name>A0A2G8TAB3_9BURK</name>
<evidence type="ECO:0008006" key="4">
    <source>
        <dbReference type="Google" id="ProtNLM"/>
    </source>
</evidence>
<evidence type="ECO:0000256" key="1">
    <source>
        <dbReference type="SAM" id="Phobius"/>
    </source>
</evidence>
<accession>A0A2G8TAB3</accession>
<dbReference type="EMBL" id="PDOC01000023">
    <property type="protein sequence ID" value="PIL42628.1"/>
    <property type="molecule type" value="Genomic_DNA"/>
</dbReference>
<protein>
    <recommendedName>
        <fullName evidence="4">Conjugal transfer protein TraM</fullName>
    </recommendedName>
</protein>
<dbReference type="OrthoDB" id="8708745at2"/>
<evidence type="ECO:0000313" key="2">
    <source>
        <dbReference type="EMBL" id="PIL42628.1"/>
    </source>
</evidence>
<proteinExistence type="predicted"/>